<sequence>MPYTPRELYAVIADVDSYKDFLPFTSASRVLSAAQLSPDQQSRTSRPVGEKGWLVVRDEQNDGERWEMDAELRIGALGFDEGYVSRVEMLKGRSVKIRWQATARDASMFRHLVNVWSFSPLPPSPSPSSTPQTQVDLSLEYAFTSPLHAAAMNTVWDKVSALMVERFEQRVRDVHGKR</sequence>
<feature type="non-terminal residue" evidence="5">
    <location>
        <position position="1"/>
    </location>
</feature>
<comment type="similarity">
    <text evidence="1">Belongs to the COQ10 family.</text>
</comment>
<dbReference type="Gene3D" id="3.30.530.20">
    <property type="match status" value="1"/>
</dbReference>
<reference evidence="6" key="1">
    <citation type="submission" date="2015-02" db="EMBL/GenBank/DDBJ databases">
        <authorList>
            <person name="Gon?alves P."/>
        </authorList>
    </citation>
    <scope>NUCLEOTIDE SEQUENCE [LARGE SCALE GENOMIC DNA]</scope>
</reference>
<evidence type="ECO:0000259" key="4">
    <source>
        <dbReference type="Pfam" id="PF03364"/>
    </source>
</evidence>
<evidence type="ECO:0000313" key="5">
    <source>
        <dbReference type="EMBL" id="CEQ39263.1"/>
    </source>
</evidence>
<dbReference type="EMBL" id="CENE01000002">
    <property type="protein sequence ID" value="CEQ39263.1"/>
    <property type="molecule type" value="Genomic_DNA"/>
</dbReference>
<dbReference type="OrthoDB" id="292693at2759"/>
<comment type="function">
    <text evidence="3">Required for the function of coenzyme Q in the respiratory chain. May serve as a chaperone or may be involved in the transport of Q6 from its site of synthesis to the catalytic sites of the respiratory complexes.</text>
</comment>
<dbReference type="SUPFAM" id="SSF55961">
    <property type="entry name" value="Bet v1-like"/>
    <property type="match status" value="1"/>
</dbReference>
<evidence type="ECO:0000256" key="1">
    <source>
        <dbReference type="ARBA" id="ARBA00006885"/>
    </source>
</evidence>
<evidence type="ECO:0000256" key="3">
    <source>
        <dbReference type="ARBA" id="ARBA00024947"/>
    </source>
</evidence>
<feature type="domain" description="Coenzyme Q-binding protein COQ10 START" evidence="4">
    <location>
        <begin position="1"/>
        <end position="168"/>
    </location>
</feature>
<dbReference type="CDD" id="cd07813">
    <property type="entry name" value="COQ10p_like"/>
    <property type="match status" value="1"/>
</dbReference>
<dbReference type="AlphaFoldDB" id="A0A0D6EHL5"/>
<evidence type="ECO:0000256" key="2">
    <source>
        <dbReference type="ARBA" id="ARBA00011814"/>
    </source>
</evidence>
<protein>
    <submittedName>
        <fullName evidence="5">SPOSA6832_00782-mRNA-1:cds</fullName>
    </submittedName>
</protein>
<dbReference type="Pfam" id="PF03364">
    <property type="entry name" value="Polyketide_cyc"/>
    <property type="match status" value="1"/>
</dbReference>
<name>A0A0D6EHL5_SPOSA</name>
<organism evidence="5 6">
    <name type="scientific">Sporidiobolus salmonicolor</name>
    <name type="common">Yeast-like fungus</name>
    <name type="synonym">Sporobolomyces salmonicolor</name>
    <dbReference type="NCBI Taxonomy" id="5005"/>
    <lineage>
        <taxon>Eukaryota</taxon>
        <taxon>Fungi</taxon>
        <taxon>Dikarya</taxon>
        <taxon>Basidiomycota</taxon>
        <taxon>Pucciniomycotina</taxon>
        <taxon>Microbotryomycetes</taxon>
        <taxon>Sporidiobolales</taxon>
        <taxon>Sporidiobolaceae</taxon>
        <taxon>Sporobolomyces</taxon>
    </lineage>
</organism>
<proteinExistence type="inferred from homology"/>
<evidence type="ECO:0000313" key="6">
    <source>
        <dbReference type="Proteomes" id="UP000243876"/>
    </source>
</evidence>
<dbReference type="PANTHER" id="PTHR12901:SF10">
    <property type="entry name" value="COENZYME Q-BINDING PROTEIN COQ10, MITOCHONDRIAL"/>
    <property type="match status" value="1"/>
</dbReference>
<dbReference type="PANTHER" id="PTHR12901">
    <property type="entry name" value="SPERM PROTEIN HOMOLOG"/>
    <property type="match status" value="1"/>
</dbReference>
<dbReference type="InterPro" id="IPR044996">
    <property type="entry name" value="COQ10-like"/>
</dbReference>
<dbReference type="Proteomes" id="UP000243876">
    <property type="component" value="Unassembled WGS sequence"/>
</dbReference>
<gene>
    <name evidence="5" type="primary">SPOSA6832_00782</name>
</gene>
<dbReference type="GO" id="GO:0045333">
    <property type="term" value="P:cellular respiration"/>
    <property type="evidence" value="ECO:0007669"/>
    <property type="project" value="InterPro"/>
</dbReference>
<accession>A0A0D6EHL5</accession>
<dbReference type="GO" id="GO:0005739">
    <property type="term" value="C:mitochondrion"/>
    <property type="evidence" value="ECO:0007669"/>
    <property type="project" value="TreeGrafter"/>
</dbReference>
<dbReference type="GO" id="GO:0048039">
    <property type="term" value="F:ubiquinone binding"/>
    <property type="evidence" value="ECO:0007669"/>
    <property type="project" value="InterPro"/>
</dbReference>
<keyword evidence="6" id="KW-1185">Reference proteome</keyword>
<dbReference type="InterPro" id="IPR005031">
    <property type="entry name" value="COQ10_START"/>
</dbReference>
<dbReference type="InterPro" id="IPR023393">
    <property type="entry name" value="START-like_dom_sf"/>
</dbReference>
<comment type="subunit">
    <text evidence="2">Interacts with coenzyme Q.</text>
</comment>